<evidence type="ECO:0000256" key="1">
    <source>
        <dbReference type="ARBA" id="ARBA00022729"/>
    </source>
</evidence>
<protein>
    <recommendedName>
        <fullName evidence="7">DUF4082 domain-containing protein</fullName>
    </recommendedName>
</protein>
<evidence type="ECO:0000256" key="2">
    <source>
        <dbReference type="SAM" id="SignalP"/>
    </source>
</evidence>
<dbReference type="InterPro" id="IPR025141">
    <property type="entry name" value="DUF4082"/>
</dbReference>
<dbReference type="InterPro" id="IPR014755">
    <property type="entry name" value="Cu-Rt/internalin_Ig-like"/>
</dbReference>
<dbReference type="OrthoDB" id="505641at2"/>
<reference evidence="5 6" key="1">
    <citation type="submission" date="2018-12" db="EMBL/GenBank/DDBJ databases">
        <title>Draft genome sequence of Embleya hyalina NBRC 13850T.</title>
        <authorList>
            <person name="Komaki H."/>
            <person name="Hosoyama A."/>
            <person name="Kimura A."/>
            <person name="Ichikawa N."/>
            <person name="Tamura T."/>
        </authorList>
    </citation>
    <scope>NUCLEOTIDE SEQUENCE [LARGE SCALE GENOMIC DNA]</scope>
    <source>
        <strain evidence="5 6">NBRC 13850</strain>
    </source>
</reference>
<evidence type="ECO:0000313" key="6">
    <source>
        <dbReference type="Proteomes" id="UP000286931"/>
    </source>
</evidence>
<dbReference type="EMBL" id="BIFH01000025">
    <property type="protein sequence ID" value="GCD97663.1"/>
    <property type="molecule type" value="Genomic_DNA"/>
</dbReference>
<feature type="domain" description="DUF4082" evidence="4">
    <location>
        <begin position="60"/>
        <end position="201"/>
    </location>
</feature>
<evidence type="ECO:0008006" key="7">
    <source>
        <dbReference type="Google" id="ProtNLM"/>
    </source>
</evidence>
<name>A0A401YSS8_9ACTN</name>
<dbReference type="Gene3D" id="2.60.40.1220">
    <property type="match status" value="1"/>
</dbReference>
<dbReference type="RefSeq" id="WP_126639643.1">
    <property type="nucleotide sequence ID" value="NZ_BIFH01000025.1"/>
</dbReference>
<evidence type="ECO:0000259" key="4">
    <source>
        <dbReference type="Pfam" id="PF13313"/>
    </source>
</evidence>
<feature type="domain" description="SbsA Ig-like" evidence="3">
    <location>
        <begin position="214"/>
        <end position="310"/>
    </location>
</feature>
<dbReference type="AlphaFoldDB" id="A0A401YSS8"/>
<organism evidence="5 6">
    <name type="scientific">Embleya hyalina</name>
    <dbReference type="NCBI Taxonomy" id="516124"/>
    <lineage>
        <taxon>Bacteria</taxon>
        <taxon>Bacillati</taxon>
        <taxon>Actinomycetota</taxon>
        <taxon>Actinomycetes</taxon>
        <taxon>Kitasatosporales</taxon>
        <taxon>Streptomycetaceae</taxon>
        <taxon>Embleya</taxon>
    </lineage>
</organism>
<gene>
    <name evidence="5" type="ORF">EHYA_05359</name>
</gene>
<feature type="signal peptide" evidence="2">
    <location>
        <begin position="1"/>
        <end position="33"/>
    </location>
</feature>
<dbReference type="Pfam" id="PF13205">
    <property type="entry name" value="Big_5"/>
    <property type="match status" value="1"/>
</dbReference>
<keyword evidence="6" id="KW-1185">Reference proteome</keyword>
<evidence type="ECO:0000259" key="3">
    <source>
        <dbReference type="Pfam" id="PF13205"/>
    </source>
</evidence>
<keyword evidence="1 2" id="KW-0732">Signal</keyword>
<sequence>MNIPWPRHHRATLPTILALLLALVVAAPGTSRAAADSGDTGAIGDPAACPCTLWPSTIGPTFGPDPDTAATELGVKFQADRAGYILGVRFWKDVANTGTHTGTLWSEAGVQLATATFISESESGWQQVNFAQPVAVTAGTTYVASYHAPNGRYSNDQNGLTAARVRGPLTAPASEAVGGNGVYVYGSGFPNSTWNDSNYWVEPVFGTTDTRGPAPKVLDFFPKGDREVPVDTVFTITFDREVQPGTIHWGVYRGETDNYRGTTTYDPTTGVSTFVLDYALERAKSYTVDVVGVKTLDGALLSEVRWSVTTVGSESRL</sequence>
<evidence type="ECO:0000313" key="5">
    <source>
        <dbReference type="EMBL" id="GCD97663.1"/>
    </source>
</evidence>
<dbReference type="Proteomes" id="UP000286931">
    <property type="component" value="Unassembled WGS sequence"/>
</dbReference>
<proteinExistence type="predicted"/>
<dbReference type="Pfam" id="PF13313">
    <property type="entry name" value="DUF4082"/>
    <property type="match status" value="1"/>
</dbReference>
<dbReference type="InterPro" id="IPR032812">
    <property type="entry name" value="SbsA_Ig"/>
</dbReference>
<feature type="chain" id="PRO_5038904057" description="DUF4082 domain-containing protein" evidence="2">
    <location>
        <begin position="34"/>
        <end position="317"/>
    </location>
</feature>
<comment type="caution">
    <text evidence="5">The sequence shown here is derived from an EMBL/GenBank/DDBJ whole genome shotgun (WGS) entry which is preliminary data.</text>
</comment>
<accession>A0A401YSS8</accession>